<organism evidence="2 3">
    <name type="scientific">Hoylesella saccharolytica F0055</name>
    <dbReference type="NCBI Taxonomy" id="1127699"/>
    <lineage>
        <taxon>Bacteria</taxon>
        <taxon>Pseudomonadati</taxon>
        <taxon>Bacteroidota</taxon>
        <taxon>Bacteroidia</taxon>
        <taxon>Bacteroidales</taxon>
        <taxon>Prevotellaceae</taxon>
        <taxon>Hoylesella</taxon>
    </lineage>
</organism>
<dbReference type="AlphaFoldDB" id="L1NJH1"/>
<evidence type="ECO:0000313" key="3">
    <source>
        <dbReference type="Proteomes" id="UP000010433"/>
    </source>
</evidence>
<keyword evidence="3" id="KW-1185">Reference proteome</keyword>
<dbReference type="STRING" id="1127699.HMPREF9151_00343"/>
<accession>L1NJH1</accession>
<reference evidence="2 3" key="1">
    <citation type="submission" date="2012-05" db="EMBL/GenBank/DDBJ databases">
        <authorList>
            <person name="Weinstock G."/>
            <person name="Sodergren E."/>
            <person name="Lobos E.A."/>
            <person name="Fulton L."/>
            <person name="Fulton R."/>
            <person name="Courtney L."/>
            <person name="Fronick C."/>
            <person name="O'Laughlin M."/>
            <person name="Godfrey J."/>
            <person name="Wilson R.M."/>
            <person name="Miner T."/>
            <person name="Farmer C."/>
            <person name="Delehaunty K."/>
            <person name="Cordes M."/>
            <person name="Minx P."/>
            <person name="Tomlinson C."/>
            <person name="Chen J."/>
            <person name="Wollam A."/>
            <person name="Pepin K.H."/>
            <person name="Bhonagiri V."/>
            <person name="Zhang X."/>
            <person name="Suruliraj S."/>
            <person name="Warren W."/>
            <person name="Mitreva M."/>
            <person name="Mardis E.R."/>
            <person name="Wilson R.K."/>
        </authorList>
    </citation>
    <scope>NUCLEOTIDE SEQUENCE [LARGE SCALE GENOMIC DNA]</scope>
    <source>
        <strain evidence="2 3">F0055</strain>
    </source>
</reference>
<evidence type="ECO:0008006" key="4">
    <source>
        <dbReference type="Google" id="ProtNLM"/>
    </source>
</evidence>
<sequence>MNKTCVQRMITLFIGLLLTEILAAQPKEGFDPERFQADLEQFITAEAVLTAQEAAIFFPVYREMRKEQYAIFGQMKRYRFTDVTDDKASHKAIEEKDKLDIQIKELQQKYHDKFMKLLPAGKVLKIIKAEDKFHRQAFRRMAKRKPH</sequence>
<evidence type="ECO:0000256" key="1">
    <source>
        <dbReference type="SAM" id="SignalP"/>
    </source>
</evidence>
<dbReference type="Proteomes" id="UP000010433">
    <property type="component" value="Unassembled WGS sequence"/>
</dbReference>
<proteinExistence type="predicted"/>
<dbReference type="HOGENOM" id="CLU_112450_2_1_10"/>
<evidence type="ECO:0000313" key="2">
    <source>
        <dbReference type="EMBL" id="EKY03528.1"/>
    </source>
</evidence>
<dbReference type="EMBL" id="AMEP01000035">
    <property type="protein sequence ID" value="EKY03528.1"/>
    <property type="molecule type" value="Genomic_DNA"/>
</dbReference>
<keyword evidence="1" id="KW-0732">Signal</keyword>
<feature type="chain" id="PRO_5003954499" description="Periplasmic heavy metal sensor" evidence="1">
    <location>
        <begin position="24"/>
        <end position="147"/>
    </location>
</feature>
<feature type="signal peptide" evidence="1">
    <location>
        <begin position="1"/>
        <end position="23"/>
    </location>
</feature>
<gene>
    <name evidence="2" type="ORF">HMPREF9151_00343</name>
</gene>
<name>L1NJH1_9BACT</name>
<comment type="caution">
    <text evidence="2">The sequence shown here is derived from an EMBL/GenBank/DDBJ whole genome shotgun (WGS) entry which is preliminary data.</text>
</comment>
<protein>
    <recommendedName>
        <fullName evidence="4">Periplasmic heavy metal sensor</fullName>
    </recommendedName>
</protein>
<dbReference type="PATRIC" id="fig|1127699.3.peg.310"/>